<dbReference type="Gene3D" id="3.40.50.1820">
    <property type="entry name" value="alpha/beta hydrolase"/>
    <property type="match status" value="1"/>
</dbReference>
<dbReference type="InterPro" id="IPR012020">
    <property type="entry name" value="ABHD4"/>
</dbReference>
<feature type="active site" description="Charge relay system" evidence="2">
    <location>
        <position position="146"/>
    </location>
</feature>
<dbReference type="RefSeq" id="WP_225309183.1">
    <property type="nucleotide sequence ID" value="NZ_CP042582.1"/>
</dbReference>
<keyword evidence="5" id="KW-1185">Reference proteome</keyword>
<dbReference type="InterPro" id="IPR029058">
    <property type="entry name" value="AB_hydrolase_fold"/>
</dbReference>
<dbReference type="GO" id="GO:0034338">
    <property type="term" value="F:short-chain carboxylesterase activity"/>
    <property type="evidence" value="ECO:0007669"/>
    <property type="project" value="TreeGrafter"/>
</dbReference>
<feature type="active site" description="Charge relay system" evidence="2">
    <location>
        <position position="299"/>
    </location>
</feature>
<accession>A0A5J6MZT2</accession>
<dbReference type="PANTHER" id="PTHR10794">
    <property type="entry name" value="ABHYDROLASE DOMAIN-CONTAINING PROTEIN"/>
    <property type="match status" value="1"/>
</dbReference>
<dbReference type="AlphaFoldDB" id="A0A5J6MZT2"/>
<dbReference type="PIRSF" id="PIRSF005211">
    <property type="entry name" value="Ab_hydro_YheT"/>
    <property type="match status" value="1"/>
</dbReference>
<evidence type="ECO:0000256" key="1">
    <source>
        <dbReference type="ARBA" id="ARBA00010884"/>
    </source>
</evidence>
<evidence type="ECO:0000313" key="5">
    <source>
        <dbReference type="Proteomes" id="UP000325797"/>
    </source>
</evidence>
<dbReference type="Pfam" id="PF00561">
    <property type="entry name" value="Abhydrolase_1"/>
    <property type="match status" value="1"/>
</dbReference>
<feature type="domain" description="AB hydrolase-1" evidence="3">
    <location>
        <begin position="69"/>
        <end position="302"/>
    </location>
</feature>
<name>A0A5J6MZT2_9PROT</name>
<evidence type="ECO:0000313" key="4">
    <source>
        <dbReference type="EMBL" id="QEX21820.1"/>
    </source>
</evidence>
<comment type="similarity">
    <text evidence="1">Belongs to the AB hydrolase superfamily. AB hydrolase 4 family.</text>
</comment>
<dbReference type="InterPro" id="IPR000073">
    <property type="entry name" value="AB_hydrolase_1"/>
</dbReference>
<evidence type="ECO:0000259" key="3">
    <source>
        <dbReference type="Pfam" id="PF00561"/>
    </source>
</evidence>
<sequence length="328" mass="36705">MIDPRFPRFVARPPWIGGDLQTVRNYLRRVEVPLDDYPEERIEFPLADGDRLVAALHRPATDNGRPLAILIHGLSGSQDSIYLRRSARHLLQAGFPVLRFNLRGAGPSGPFCRLSYHAGRSEDLHAALMQLDGRLAGRGLLAVGYSMGGNLLLKYLGEQGRRALFLGAVSVSAPVLPKEAQLRIMRRRNAAYHRHLLEAVKQDFGRPTSAIPESLRALMPAIRTIYEFDDRVVAPVNGFADAEDYYARTASFPLLDKIKVPTLVIHARNDPWIPAAPYLQFDWKRNPKLLPLLPRGGGHVGFHALGHAAPWHDRCTVSFFEGLLRRGR</sequence>
<organism evidence="4 5">
    <name type="scientific">Hypericibacter adhaerens</name>
    <dbReference type="NCBI Taxonomy" id="2602016"/>
    <lineage>
        <taxon>Bacteria</taxon>
        <taxon>Pseudomonadati</taxon>
        <taxon>Pseudomonadota</taxon>
        <taxon>Alphaproteobacteria</taxon>
        <taxon>Rhodospirillales</taxon>
        <taxon>Dongiaceae</taxon>
        <taxon>Hypericibacter</taxon>
    </lineage>
</organism>
<gene>
    <name evidence="4" type="ORF">FRZ61_17490</name>
</gene>
<dbReference type="PRINTS" id="PR00111">
    <property type="entry name" value="ABHYDROLASE"/>
</dbReference>
<dbReference type="PANTHER" id="PTHR10794:SF94">
    <property type="entry name" value="ESTERASE YHET-RELATED"/>
    <property type="match status" value="1"/>
</dbReference>
<proteinExistence type="inferred from homology"/>
<feature type="active site" description="Charge relay system" evidence="2">
    <location>
        <position position="270"/>
    </location>
</feature>
<dbReference type="InterPro" id="IPR050960">
    <property type="entry name" value="AB_hydrolase_4_sf"/>
</dbReference>
<dbReference type="EMBL" id="CP042582">
    <property type="protein sequence ID" value="QEX21820.1"/>
    <property type="molecule type" value="Genomic_DNA"/>
</dbReference>
<dbReference type="KEGG" id="hadh:FRZ61_17490"/>
<dbReference type="Proteomes" id="UP000325797">
    <property type="component" value="Chromosome"/>
</dbReference>
<dbReference type="SUPFAM" id="SSF53474">
    <property type="entry name" value="alpha/beta-Hydrolases"/>
    <property type="match status" value="1"/>
</dbReference>
<dbReference type="GO" id="GO:0047372">
    <property type="term" value="F:monoacylglycerol lipase activity"/>
    <property type="evidence" value="ECO:0007669"/>
    <property type="project" value="TreeGrafter"/>
</dbReference>
<reference evidence="4 5" key="1">
    <citation type="submission" date="2019-08" db="EMBL/GenBank/DDBJ databases">
        <title>Hyperibacter terrae gen. nov., sp. nov. and Hyperibacter viscosus sp. nov., two new members in the family Rhodospirillaceae isolated from the rhizosphere of Hypericum perforatum.</title>
        <authorList>
            <person name="Noviana Z."/>
        </authorList>
    </citation>
    <scope>NUCLEOTIDE SEQUENCE [LARGE SCALE GENOMIC DNA]</scope>
    <source>
        <strain evidence="4 5">R5959</strain>
    </source>
</reference>
<protein>
    <submittedName>
        <fullName evidence="4">Amino acid ABC transporter</fullName>
    </submittedName>
</protein>
<evidence type="ECO:0000256" key="2">
    <source>
        <dbReference type="PIRSR" id="PIRSR005211-1"/>
    </source>
</evidence>